<gene>
    <name evidence="2" type="primary">8233879</name>
    <name evidence="1" type="ORF">Phum_PHUM023440</name>
</gene>
<dbReference type="GeneID" id="8233879"/>
<reference evidence="1" key="1">
    <citation type="submission" date="2007-04" db="EMBL/GenBank/DDBJ databases">
        <title>Annotation of Pediculus humanus corporis strain USDA.</title>
        <authorList>
            <person name="Kirkness E."/>
            <person name="Hannick L."/>
            <person name="Hass B."/>
            <person name="Bruggner R."/>
            <person name="Lawson D."/>
            <person name="Bidwell S."/>
            <person name="Joardar V."/>
            <person name="Caler E."/>
            <person name="Walenz B."/>
            <person name="Inman J."/>
            <person name="Schobel S."/>
            <person name="Galinsky K."/>
            <person name="Amedeo P."/>
            <person name="Strausberg R."/>
        </authorList>
    </citation>
    <scope>NUCLEOTIDE SEQUENCE</scope>
    <source>
        <strain evidence="1">USDA</strain>
    </source>
</reference>
<sequence>MAGYIGEKRLNYFSKALTTDGTLNVLLVCTFQPYLEEIGHNLYVTREVQREKRTYSLKVHTCKFITDVLEYMPEEFYVDYIVFLLKPEMGNCLTEVSNNLMWIDSNFPKEKICLVNPNATFLDSTVSPNDIWEFAIEHQFNVINGQIKKQNGFFNLSKKILNLAEACCGVMEGVPMVNIV</sequence>
<reference evidence="2" key="3">
    <citation type="submission" date="2020-05" db="UniProtKB">
        <authorList>
            <consortium name="EnsemblMetazoa"/>
        </authorList>
    </citation>
    <scope>IDENTIFICATION</scope>
    <source>
        <strain evidence="2">USDA</strain>
    </source>
</reference>
<dbReference type="EMBL" id="AAZO01000281">
    <property type="status" value="NOT_ANNOTATED_CDS"/>
    <property type="molecule type" value="Genomic_DNA"/>
</dbReference>
<keyword evidence="3" id="KW-1185">Reference proteome</keyword>
<dbReference type="HOGENOM" id="CLU_1498040_0_0_1"/>
<reference evidence="1" key="2">
    <citation type="submission" date="2007-04" db="EMBL/GenBank/DDBJ databases">
        <title>The genome of the human body louse.</title>
        <authorList>
            <consortium name="The Human Body Louse Genome Consortium"/>
            <person name="Kirkness E."/>
            <person name="Walenz B."/>
            <person name="Hass B."/>
            <person name="Bruggner R."/>
            <person name="Strausberg R."/>
        </authorList>
    </citation>
    <scope>NUCLEOTIDE SEQUENCE</scope>
    <source>
        <strain evidence="1">USDA</strain>
    </source>
</reference>
<evidence type="ECO:0000313" key="2">
    <source>
        <dbReference type="EnsemblMetazoa" id="PHUM023440-PA"/>
    </source>
</evidence>
<dbReference type="CTD" id="8233879"/>
<dbReference type="VEuPathDB" id="VectorBase:PHUM023440"/>
<dbReference type="EnsemblMetazoa" id="PHUM023440-RA">
    <property type="protein sequence ID" value="PHUM023440-PA"/>
    <property type="gene ID" value="PHUM023440"/>
</dbReference>
<dbReference type="InterPro" id="IPR020987">
    <property type="entry name" value="Centromere_Cenp-M"/>
</dbReference>
<proteinExistence type="predicted"/>
<dbReference type="Gene3D" id="3.40.50.300">
    <property type="entry name" value="P-loop containing nucleotide triphosphate hydrolases"/>
    <property type="match status" value="1"/>
</dbReference>
<dbReference type="Proteomes" id="UP000009046">
    <property type="component" value="Unassembled WGS sequence"/>
</dbReference>
<protein>
    <submittedName>
        <fullName evidence="1 2">Uncharacterized protein</fullName>
    </submittedName>
</protein>
<evidence type="ECO:0000313" key="3">
    <source>
        <dbReference type="Proteomes" id="UP000009046"/>
    </source>
</evidence>
<dbReference type="AlphaFoldDB" id="E0V9X3"/>
<dbReference type="EMBL" id="DS235000">
    <property type="protein sequence ID" value="EEB10179.1"/>
    <property type="molecule type" value="Genomic_DNA"/>
</dbReference>
<evidence type="ECO:0000313" key="1">
    <source>
        <dbReference type="EMBL" id="EEB10179.1"/>
    </source>
</evidence>
<dbReference type="InParanoid" id="E0V9X3"/>
<dbReference type="Pfam" id="PF11111">
    <property type="entry name" value="CENP-M"/>
    <property type="match status" value="1"/>
</dbReference>
<dbReference type="RefSeq" id="XP_002422917.1">
    <property type="nucleotide sequence ID" value="XM_002422872.1"/>
</dbReference>
<accession>E0V9X3</accession>
<dbReference type="KEGG" id="phu:Phum_PHUM023440"/>
<dbReference type="InterPro" id="IPR027417">
    <property type="entry name" value="P-loop_NTPase"/>
</dbReference>
<organism>
    <name type="scientific">Pediculus humanus subsp. corporis</name>
    <name type="common">Body louse</name>
    <dbReference type="NCBI Taxonomy" id="121224"/>
    <lineage>
        <taxon>Eukaryota</taxon>
        <taxon>Metazoa</taxon>
        <taxon>Ecdysozoa</taxon>
        <taxon>Arthropoda</taxon>
        <taxon>Hexapoda</taxon>
        <taxon>Insecta</taxon>
        <taxon>Pterygota</taxon>
        <taxon>Neoptera</taxon>
        <taxon>Paraneoptera</taxon>
        <taxon>Psocodea</taxon>
        <taxon>Troctomorpha</taxon>
        <taxon>Phthiraptera</taxon>
        <taxon>Anoplura</taxon>
        <taxon>Pediculidae</taxon>
        <taxon>Pediculus</taxon>
    </lineage>
</organism>
<name>E0V9X3_PEDHC</name>